<organism evidence="10 11">
    <name type="scientific">Pendulispora brunnea</name>
    <dbReference type="NCBI Taxonomy" id="2905690"/>
    <lineage>
        <taxon>Bacteria</taxon>
        <taxon>Pseudomonadati</taxon>
        <taxon>Myxococcota</taxon>
        <taxon>Myxococcia</taxon>
        <taxon>Myxococcales</taxon>
        <taxon>Sorangiineae</taxon>
        <taxon>Pendulisporaceae</taxon>
        <taxon>Pendulispora</taxon>
    </lineage>
</organism>
<gene>
    <name evidence="10" type="ORF">LZC95_21990</name>
</gene>
<dbReference type="EMBL" id="CP089982">
    <property type="protein sequence ID" value="WXA99478.1"/>
    <property type="molecule type" value="Genomic_DNA"/>
</dbReference>
<dbReference type="PANTHER" id="PTHR11839">
    <property type="entry name" value="UDP/ADP-SUGAR PYROPHOSPHATASE"/>
    <property type="match status" value="1"/>
</dbReference>
<comment type="similarity">
    <text evidence="3">Belongs to the Nudix hydrolase family. NudK subfamily.</text>
</comment>
<evidence type="ECO:0000256" key="4">
    <source>
        <dbReference type="ARBA" id="ARBA00016377"/>
    </source>
</evidence>
<dbReference type="GO" id="GO:0016787">
    <property type="term" value="F:hydrolase activity"/>
    <property type="evidence" value="ECO:0007669"/>
    <property type="project" value="UniProtKB-KW"/>
</dbReference>
<evidence type="ECO:0000256" key="8">
    <source>
        <dbReference type="RuleBase" id="RU003476"/>
    </source>
</evidence>
<sequence>MMVRMLPPAIQIRVDDEQSPHTTPAFLEVDRLRLVAGYPNGTTSEPFSYDLVRRRALDAVIILAHHTHASGEVHVFLRSSVRPPILFRDEPAPSAVLWELPAGLREPGESPQVAAARELHEELGVEVDPTALHELGPWIYPAPGFIGERQIFFHVEIDPIARQTPLEDGSPLERHATIVDIPLREALDLARQGLLPDGKTELALRRLAELVIRP</sequence>
<protein>
    <recommendedName>
        <fullName evidence="4">GDP-mannose pyrophosphatase</fullName>
    </recommendedName>
    <alternativeName>
        <fullName evidence="6">GDP-mannose hydrolase</fullName>
    </alternativeName>
    <alternativeName>
        <fullName evidence="7">GDPMK</fullName>
    </alternativeName>
</protein>
<dbReference type="CDD" id="cd03424">
    <property type="entry name" value="NUDIX_ADPRase_Nudt5_UGPPase_Nudt14"/>
    <property type="match status" value="1"/>
</dbReference>
<dbReference type="Gene3D" id="3.90.79.10">
    <property type="entry name" value="Nucleoside Triphosphate Pyrophosphohydrolase"/>
    <property type="match status" value="1"/>
</dbReference>
<evidence type="ECO:0000256" key="6">
    <source>
        <dbReference type="ARBA" id="ARBA00032162"/>
    </source>
</evidence>
<dbReference type="InterPro" id="IPR020084">
    <property type="entry name" value="NUDIX_hydrolase_CS"/>
</dbReference>
<dbReference type="InterPro" id="IPR020476">
    <property type="entry name" value="Nudix_hydrolase"/>
</dbReference>
<evidence type="ECO:0000256" key="2">
    <source>
        <dbReference type="ARBA" id="ARBA00001946"/>
    </source>
</evidence>
<evidence type="ECO:0000256" key="3">
    <source>
        <dbReference type="ARBA" id="ARBA00007275"/>
    </source>
</evidence>
<dbReference type="PANTHER" id="PTHR11839:SF18">
    <property type="entry name" value="NUDIX HYDROLASE DOMAIN-CONTAINING PROTEIN"/>
    <property type="match status" value="1"/>
</dbReference>
<dbReference type="PROSITE" id="PS51462">
    <property type="entry name" value="NUDIX"/>
    <property type="match status" value="1"/>
</dbReference>
<dbReference type="PRINTS" id="PR00502">
    <property type="entry name" value="NUDIXFAMILY"/>
</dbReference>
<feature type="domain" description="Nudix hydrolase" evidence="9">
    <location>
        <begin position="52"/>
        <end position="208"/>
    </location>
</feature>
<dbReference type="InterPro" id="IPR000086">
    <property type="entry name" value="NUDIX_hydrolase_dom"/>
</dbReference>
<comment type="cofactor">
    <cofactor evidence="2">
        <name>Mg(2+)</name>
        <dbReference type="ChEBI" id="CHEBI:18420"/>
    </cofactor>
</comment>
<reference evidence="10 11" key="1">
    <citation type="submission" date="2021-12" db="EMBL/GenBank/DDBJ databases">
        <title>Discovery of the Pendulisporaceae a myxobacterial family with distinct sporulation behavior and unique specialized metabolism.</title>
        <authorList>
            <person name="Garcia R."/>
            <person name="Popoff A."/>
            <person name="Bader C.D."/>
            <person name="Loehr J."/>
            <person name="Walesch S."/>
            <person name="Walt C."/>
            <person name="Boldt J."/>
            <person name="Bunk B."/>
            <person name="Haeckl F.J.F.P.J."/>
            <person name="Gunesch A.P."/>
            <person name="Birkelbach J."/>
            <person name="Nuebel U."/>
            <person name="Pietschmann T."/>
            <person name="Bach T."/>
            <person name="Mueller R."/>
        </authorList>
    </citation>
    <scope>NUCLEOTIDE SEQUENCE [LARGE SCALE GENOMIC DNA]</scope>
    <source>
        <strain evidence="10 11">MSr12523</strain>
    </source>
</reference>
<name>A0ABZ2KLE9_9BACT</name>
<dbReference type="Pfam" id="PF00293">
    <property type="entry name" value="NUDIX"/>
    <property type="match status" value="1"/>
</dbReference>
<proteinExistence type="inferred from homology"/>
<evidence type="ECO:0000256" key="5">
    <source>
        <dbReference type="ARBA" id="ARBA00022801"/>
    </source>
</evidence>
<dbReference type="PROSITE" id="PS00893">
    <property type="entry name" value="NUDIX_BOX"/>
    <property type="match status" value="1"/>
</dbReference>
<dbReference type="InterPro" id="IPR015797">
    <property type="entry name" value="NUDIX_hydrolase-like_dom_sf"/>
</dbReference>
<keyword evidence="11" id="KW-1185">Reference proteome</keyword>
<evidence type="ECO:0000313" key="10">
    <source>
        <dbReference type="EMBL" id="WXA99478.1"/>
    </source>
</evidence>
<evidence type="ECO:0000313" key="11">
    <source>
        <dbReference type="Proteomes" id="UP001379533"/>
    </source>
</evidence>
<keyword evidence="5 8" id="KW-0378">Hydrolase</keyword>
<comment type="catalytic activity">
    <reaction evidence="1">
        <text>GDP-alpha-D-mannose + H2O = alpha-D-mannose 1-phosphate + GMP + 2 H(+)</text>
        <dbReference type="Rhea" id="RHEA:27978"/>
        <dbReference type="ChEBI" id="CHEBI:15377"/>
        <dbReference type="ChEBI" id="CHEBI:15378"/>
        <dbReference type="ChEBI" id="CHEBI:57527"/>
        <dbReference type="ChEBI" id="CHEBI:58115"/>
        <dbReference type="ChEBI" id="CHEBI:58409"/>
    </reaction>
</comment>
<evidence type="ECO:0000256" key="7">
    <source>
        <dbReference type="ARBA" id="ARBA00032272"/>
    </source>
</evidence>
<dbReference type="SUPFAM" id="SSF55811">
    <property type="entry name" value="Nudix"/>
    <property type="match status" value="1"/>
</dbReference>
<dbReference type="Proteomes" id="UP001379533">
    <property type="component" value="Chromosome"/>
</dbReference>
<evidence type="ECO:0000256" key="1">
    <source>
        <dbReference type="ARBA" id="ARBA00000847"/>
    </source>
</evidence>
<dbReference type="RefSeq" id="WP_394850116.1">
    <property type="nucleotide sequence ID" value="NZ_CP089982.1"/>
</dbReference>
<accession>A0ABZ2KLE9</accession>
<evidence type="ECO:0000259" key="9">
    <source>
        <dbReference type="PROSITE" id="PS51462"/>
    </source>
</evidence>